<comment type="caution">
    <text evidence="1">The sequence shown here is derived from an EMBL/GenBank/DDBJ whole genome shotgun (WGS) entry which is preliminary data.</text>
</comment>
<evidence type="ECO:0000313" key="1">
    <source>
        <dbReference type="EMBL" id="TRX42780.1"/>
    </source>
</evidence>
<dbReference type="Proteomes" id="UP000316371">
    <property type="component" value="Unassembled WGS sequence"/>
</dbReference>
<dbReference type="AlphaFoldDB" id="A0A553ECJ4"/>
<gene>
    <name evidence="1" type="ORF">FNW21_00140</name>
</gene>
<dbReference type="EMBL" id="VJZT01000001">
    <property type="protein sequence ID" value="TRX42780.1"/>
    <property type="molecule type" value="Genomic_DNA"/>
</dbReference>
<evidence type="ECO:0000313" key="2">
    <source>
        <dbReference type="Proteomes" id="UP000316371"/>
    </source>
</evidence>
<accession>A0A553ECJ4</accession>
<dbReference type="InterPro" id="IPR007298">
    <property type="entry name" value="Cu-R_lipoprotein_NlpE"/>
</dbReference>
<dbReference type="RefSeq" id="WP_144254703.1">
    <property type="nucleotide sequence ID" value="NZ_VJZT01000001.1"/>
</dbReference>
<protein>
    <submittedName>
        <fullName evidence="1">Copper resistance protein NlpE</fullName>
    </submittedName>
</protein>
<dbReference type="Gene3D" id="2.40.128.640">
    <property type="match status" value="1"/>
</dbReference>
<reference evidence="1 2" key="1">
    <citation type="submission" date="2019-07" db="EMBL/GenBank/DDBJ databases">
        <title>Novel species of Flavobacterium.</title>
        <authorList>
            <person name="Liu Q."/>
            <person name="Xin Y.-H."/>
        </authorList>
    </citation>
    <scope>NUCLEOTIDE SEQUENCE [LARGE SCALE GENOMIC DNA]</scope>
    <source>
        <strain evidence="1 2">LB1R34</strain>
    </source>
</reference>
<organism evidence="1 2">
    <name type="scientific">Flavobacterium restrictum</name>
    <dbReference type="NCBI Taxonomy" id="2594428"/>
    <lineage>
        <taxon>Bacteria</taxon>
        <taxon>Pseudomonadati</taxon>
        <taxon>Bacteroidota</taxon>
        <taxon>Flavobacteriia</taxon>
        <taxon>Flavobacteriales</taxon>
        <taxon>Flavobacteriaceae</taxon>
        <taxon>Flavobacterium</taxon>
    </lineage>
</organism>
<dbReference type="OrthoDB" id="5348860at2"/>
<sequence length="155" mass="17254">MKKLILISCLSFLFFNCKKEEKSATSIAPEIKIDTTTTVADAKAKENHNSQNSLDWAGVYKGVTPCADCEGINTEITLNKNLTYTIKTTYLGKGKAEVYEENGAFTWNETGSIVVFSGLKNRPNQYKVGENKLTQLDMKGQEIEGVLAEKYILKK</sequence>
<dbReference type="Pfam" id="PF04170">
    <property type="entry name" value="NlpE"/>
    <property type="match status" value="1"/>
</dbReference>
<proteinExistence type="predicted"/>
<keyword evidence="2" id="KW-1185">Reference proteome</keyword>
<name>A0A553ECJ4_9FLAO</name>